<dbReference type="Proteomes" id="UP001367508">
    <property type="component" value="Unassembled WGS sequence"/>
</dbReference>
<protein>
    <submittedName>
        <fullName evidence="1">Uncharacterized protein</fullName>
    </submittedName>
</protein>
<accession>A0AAN9LRW4</accession>
<sequence>MNNWAMSSVEETFLLSTNTFLSFHLDISSFHFLQQSYQGSPPRVPGTFLASFSPLTTYLCFLCYHNKVEEFEKDSGMDPKMLKFHWIMNGINAPEVVELLGSDDGKNWQLKKSRNDDLRQDAVSTLVVYAL</sequence>
<keyword evidence="2" id="KW-1185">Reference proteome</keyword>
<proteinExistence type="predicted"/>
<dbReference type="AlphaFoldDB" id="A0AAN9LRW4"/>
<comment type="caution">
    <text evidence="1">The sequence shown here is derived from an EMBL/GenBank/DDBJ whole genome shotgun (WGS) entry which is preliminary data.</text>
</comment>
<dbReference type="EMBL" id="JAYMYQ010000004">
    <property type="protein sequence ID" value="KAK7339309.1"/>
    <property type="molecule type" value="Genomic_DNA"/>
</dbReference>
<gene>
    <name evidence="1" type="ORF">VNO77_19968</name>
</gene>
<name>A0AAN9LRW4_CANGL</name>
<organism evidence="1 2">
    <name type="scientific">Canavalia gladiata</name>
    <name type="common">Sword bean</name>
    <name type="synonym">Dolichos gladiatus</name>
    <dbReference type="NCBI Taxonomy" id="3824"/>
    <lineage>
        <taxon>Eukaryota</taxon>
        <taxon>Viridiplantae</taxon>
        <taxon>Streptophyta</taxon>
        <taxon>Embryophyta</taxon>
        <taxon>Tracheophyta</taxon>
        <taxon>Spermatophyta</taxon>
        <taxon>Magnoliopsida</taxon>
        <taxon>eudicotyledons</taxon>
        <taxon>Gunneridae</taxon>
        <taxon>Pentapetalae</taxon>
        <taxon>rosids</taxon>
        <taxon>fabids</taxon>
        <taxon>Fabales</taxon>
        <taxon>Fabaceae</taxon>
        <taxon>Papilionoideae</taxon>
        <taxon>50 kb inversion clade</taxon>
        <taxon>NPAAA clade</taxon>
        <taxon>indigoferoid/millettioid clade</taxon>
        <taxon>Phaseoleae</taxon>
        <taxon>Canavalia</taxon>
    </lineage>
</organism>
<reference evidence="1 2" key="1">
    <citation type="submission" date="2024-01" db="EMBL/GenBank/DDBJ databases">
        <title>The genomes of 5 underutilized Papilionoideae crops provide insights into root nodulation and disease resistanc.</title>
        <authorList>
            <person name="Jiang F."/>
        </authorList>
    </citation>
    <scope>NUCLEOTIDE SEQUENCE [LARGE SCALE GENOMIC DNA]</scope>
    <source>
        <strain evidence="1">LVBAO_FW01</strain>
        <tissue evidence="1">Leaves</tissue>
    </source>
</reference>
<evidence type="ECO:0000313" key="2">
    <source>
        <dbReference type="Proteomes" id="UP001367508"/>
    </source>
</evidence>
<evidence type="ECO:0000313" key="1">
    <source>
        <dbReference type="EMBL" id="KAK7339309.1"/>
    </source>
</evidence>